<dbReference type="Gene3D" id="2.40.128.20">
    <property type="match status" value="1"/>
</dbReference>
<dbReference type="PRINTS" id="PR00178">
    <property type="entry name" value="FATTYACIDBP"/>
</dbReference>
<dbReference type="GO" id="GO:0008289">
    <property type="term" value="F:lipid binding"/>
    <property type="evidence" value="ECO:0007669"/>
    <property type="project" value="UniProtKB-KW"/>
</dbReference>
<dbReference type="Proteomes" id="UP000278807">
    <property type="component" value="Unassembled WGS sequence"/>
</dbReference>
<dbReference type="EMBL" id="UZAE01014168">
    <property type="protein sequence ID" value="VDO12653.1"/>
    <property type="molecule type" value="Genomic_DNA"/>
</dbReference>
<evidence type="ECO:0000313" key="4">
    <source>
        <dbReference type="EMBL" id="VDO12653.1"/>
    </source>
</evidence>
<protein>
    <submittedName>
        <fullName evidence="6">Lipocln_cytosolic_FA-bd_dom domain-containing protein</fullName>
    </submittedName>
</protein>
<name>A0A0R3TWQ5_RODNA</name>
<sequence length="119" mass="13518">MEPFVGKWQLEKSQGFAELLKHLGVKQELLEIADSTINTIEILELPQGQYKFHCENKVQNSDDVFYLGKEFQEKTPDGRTPTSTITVDNGVMKHEQVGGGQTVLILRTIEKGQMKTVRR</sequence>
<dbReference type="CDD" id="cd00742">
    <property type="entry name" value="FABP"/>
    <property type="match status" value="1"/>
</dbReference>
<dbReference type="STRING" id="102285.A0A0R3TWQ5"/>
<proteinExistence type="inferred from homology"/>
<evidence type="ECO:0000313" key="5">
    <source>
        <dbReference type="Proteomes" id="UP000278807"/>
    </source>
</evidence>
<feature type="domain" description="Lipocalin/cytosolic fatty-acid binding" evidence="3">
    <location>
        <begin position="5"/>
        <end position="105"/>
    </location>
</feature>
<dbReference type="InterPro" id="IPR000566">
    <property type="entry name" value="Lipocln_cytosolic_FA-bd_dom"/>
</dbReference>
<organism evidence="6">
    <name type="scientific">Rodentolepis nana</name>
    <name type="common">Dwarf tapeworm</name>
    <name type="synonym">Hymenolepis nana</name>
    <dbReference type="NCBI Taxonomy" id="102285"/>
    <lineage>
        <taxon>Eukaryota</taxon>
        <taxon>Metazoa</taxon>
        <taxon>Spiralia</taxon>
        <taxon>Lophotrochozoa</taxon>
        <taxon>Platyhelminthes</taxon>
        <taxon>Cestoda</taxon>
        <taxon>Eucestoda</taxon>
        <taxon>Cyclophyllidea</taxon>
        <taxon>Hymenolepididae</taxon>
        <taxon>Rodentolepis</taxon>
    </lineage>
</organism>
<accession>A0A0R3TWQ5</accession>
<dbReference type="Pfam" id="PF00061">
    <property type="entry name" value="Lipocalin"/>
    <property type="match status" value="1"/>
</dbReference>
<gene>
    <name evidence="4" type="ORF">HNAJ_LOCUS12278</name>
</gene>
<dbReference type="PANTHER" id="PTHR11955">
    <property type="entry name" value="FATTY ACID BINDING PROTEIN"/>
    <property type="match status" value="1"/>
</dbReference>
<dbReference type="SUPFAM" id="SSF50814">
    <property type="entry name" value="Lipocalins"/>
    <property type="match status" value="1"/>
</dbReference>
<dbReference type="InterPro" id="IPR000463">
    <property type="entry name" value="Fatty_acid-bd"/>
</dbReference>
<dbReference type="AlphaFoldDB" id="A0A0R3TWQ5"/>
<evidence type="ECO:0000256" key="1">
    <source>
        <dbReference type="ARBA" id="ARBA00008390"/>
    </source>
</evidence>
<dbReference type="OrthoDB" id="412780at2759"/>
<dbReference type="WBParaSite" id="HNAJ_0001229101-mRNA-1">
    <property type="protein sequence ID" value="HNAJ_0001229101-mRNA-1"/>
    <property type="gene ID" value="HNAJ_0001229101"/>
</dbReference>
<dbReference type="InterPro" id="IPR031259">
    <property type="entry name" value="ILBP"/>
</dbReference>
<evidence type="ECO:0000256" key="2">
    <source>
        <dbReference type="ARBA" id="ARBA00023121"/>
    </source>
</evidence>
<reference evidence="4 5" key="2">
    <citation type="submission" date="2018-11" db="EMBL/GenBank/DDBJ databases">
        <authorList>
            <consortium name="Pathogen Informatics"/>
        </authorList>
    </citation>
    <scope>NUCLEOTIDE SEQUENCE [LARGE SCALE GENOMIC DNA]</scope>
</reference>
<dbReference type="InterPro" id="IPR012674">
    <property type="entry name" value="Calycin"/>
</dbReference>
<evidence type="ECO:0000313" key="6">
    <source>
        <dbReference type="WBParaSite" id="HNAJ_0001229101-mRNA-1"/>
    </source>
</evidence>
<keyword evidence="5" id="KW-1185">Reference proteome</keyword>
<comment type="similarity">
    <text evidence="1">Belongs to the calycin superfamily. Fatty-acid binding protein (FABP) family.</text>
</comment>
<keyword evidence="2" id="KW-0446">Lipid-binding</keyword>
<evidence type="ECO:0000259" key="3">
    <source>
        <dbReference type="Pfam" id="PF00061"/>
    </source>
</evidence>
<reference evidence="6" key="1">
    <citation type="submission" date="2017-02" db="UniProtKB">
        <authorList>
            <consortium name="WormBaseParasite"/>
        </authorList>
    </citation>
    <scope>IDENTIFICATION</scope>
</reference>